<evidence type="ECO:0000313" key="6">
    <source>
        <dbReference type="Proteomes" id="UP000011866"/>
    </source>
</evidence>
<dbReference type="Proteomes" id="UP000011866">
    <property type="component" value="Chromosome"/>
</dbReference>
<dbReference type="RefSeq" id="WP_015487232.1">
    <property type="nucleotide sequence ID" value="NC_020888.1"/>
</dbReference>
<sequence length="337" mass="37271">MSAQVISRLFIDPPLRGATHFGFDRKEILGLAGLSTDALDNCKAGLDAQSYSQLMIAIWKHCNDECMGFAPTPVRFGTFAMMAKAVISCTSLDHALHRAQRFYSLVAGAPGIRIEKSEHLARIVIEHNPSFDPDRFLSESLLAVWHRFSSWLVGQGIPLLSVSCAYPKPQHAALYQTVFATPINFDADATALIVPARVLDLAIIQTPASLRAFLQHSPADFLARPNPHQSMTGRVRKLLQQSQPNNLPSLNQAADTLGTSAATLRRRLAAEQISYQQLKDAFRQQEASRLLAQSDTCIRDIADYLGFTESSAFQRAYRKWTGVTPGSYRANQRKASQ</sequence>
<dbReference type="HOGENOM" id="CLU_047522_0_0_6"/>
<keyword evidence="3" id="KW-0804">Transcription</keyword>
<dbReference type="PANTHER" id="PTHR47894">
    <property type="entry name" value="HTH-TYPE TRANSCRIPTIONAL REGULATOR GADX"/>
    <property type="match status" value="1"/>
</dbReference>
<dbReference type="eggNOG" id="COG2207">
    <property type="taxonomic scope" value="Bacteria"/>
</dbReference>
<dbReference type="InterPro" id="IPR020449">
    <property type="entry name" value="Tscrpt_reg_AraC-type_HTH"/>
</dbReference>
<proteinExistence type="predicted"/>
<evidence type="ECO:0000256" key="1">
    <source>
        <dbReference type="ARBA" id="ARBA00023015"/>
    </source>
</evidence>
<dbReference type="Gene3D" id="1.10.10.60">
    <property type="entry name" value="Homeodomain-like"/>
    <property type="match status" value="1"/>
</dbReference>
<dbReference type="Pfam" id="PF12625">
    <property type="entry name" value="Arabinose_bd"/>
    <property type="match status" value="1"/>
</dbReference>
<keyword evidence="1" id="KW-0805">Transcription regulation</keyword>
<dbReference type="InterPro" id="IPR032687">
    <property type="entry name" value="AraC-type_N"/>
</dbReference>
<dbReference type="GO" id="GO:0005829">
    <property type="term" value="C:cytosol"/>
    <property type="evidence" value="ECO:0007669"/>
    <property type="project" value="TreeGrafter"/>
</dbReference>
<dbReference type="SUPFAM" id="SSF46689">
    <property type="entry name" value="Homeodomain-like"/>
    <property type="match status" value="1"/>
</dbReference>
<reference evidence="5 6" key="1">
    <citation type="journal article" date="2013" name="Genome Announc.">
        <title>Genome Sequence of Thalassolituus oleivorans MIL-1 (DSM 14913T).</title>
        <authorList>
            <person name="Golyshin P.N."/>
            <person name="Werner J."/>
            <person name="Chernikova T.N."/>
            <person name="Tran H."/>
            <person name="Ferrer M."/>
            <person name="Yakimov M.M."/>
            <person name="Teeling H."/>
            <person name="Golyshina O.V."/>
        </authorList>
    </citation>
    <scope>NUCLEOTIDE SEQUENCE [LARGE SCALE GENOMIC DNA]</scope>
    <source>
        <strain evidence="5 6">MIL-1</strain>
    </source>
</reference>
<dbReference type="EMBL" id="HF680312">
    <property type="protein sequence ID" value="CCU72512.1"/>
    <property type="molecule type" value="Genomic_DNA"/>
</dbReference>
<dbReference type="PRINTS" id="PR00032">
    <property type="entry name" value="HTHARAC"/>
</dbReference>
<name>M5DTI6_9GAMM</name>
<dbReference type="AlphaFoldDB" id="M5DTI6"/>
<dbReference type="STRING" id="187493.CN03_07715"/>
<organism evidence="5 6">
    <name type="scientific">Thalassolituus oleivorans MIL-1</name>
    <dbReference type="NCBI Taxonomy" id="1298593"/>
    <lineage>
        <taxon>Bacteria</taxon>
        <taxon>Pseudomonadati</taxon>
        <taxon>Pseudomonadota</taxon>
        <taxon>Gammaproteobacteria</taxon>
        <taxon>Oceanospirillales</taxon>
        <taxon>Oceanospirillaceae</taxon>
        <taxon>Thalassolituus</taxon>
    </lineage>
</organism>
<dbReference type="PROSITE" id="PS01124">
    <property type="entry name" value="HTH_ARAC_FAMILY_2"/>
    <property type="match status" value="1"/>
</dbReference>
<evidence type="ECO:0000259" key="4">
    <source>
        <dbReference type="PROSITE" id="PS01124"/>
    </source>
</evidence>
<dbReference type="InterPro" id="IPR009057">
    <property type="entry name" value="Homeodomain-like_sf"/>
</dbReference>
<dbReference type="PATRIC" id="fig|1298593.3.peg.2007"/>
<dbReference type="KEGG" id="tol:TOL_2103"/>
<feature type="domain" description="HTH araC/xylS-type" evidence="4">
    <location>
        <begin position="233"/>
        <end position="331"/>
    </location>
</feature>
<accession>M5DTI6</accession>
<protein>
    <submittedName>
        <fullName evidence="5">Transcriptional Regulator, AraC family protein</fullName>
    </submittedName>
</protein>
<evidence type="ECO:0000313" key="5">
    <source>
        <dbReference type="EMBL" id="CCU72512.1"/>
    </source>
</evidence>
<dbReference type="GO" id="GO:0000976">
    <property type="term" value="F:transcription cis-regulatory region binding"/>
    <property type="evidence" value="ECO:0007669"/>
    <property type="project" value="TreeGrafter"/>
</dbReference>
<dbReference type="InterPro" id="IPR018060">
    <property type="entry name" value="HTH_AraC"/>
</dbReference>
<dbReference type="GO" id="GO:0003700">
    <property type="term" value="F:DNA-binding transcription factor activity"/>
    <property type="evidence" value="ECO:0007669"/>
    <property type="project" value="InterPro"/>
</dbReference>
<keyword evidence="6" id="KW-1185">Reference proteome</keyword>
<gene>
    <name evidence="5" type="ORF">TOL_2103</name>
</gene>
<evidence type="ECO:0000256" key="3">
    <source>
        <dbReference type="ARBA" id="ARBA00023163"/>
    </source>
</evidence>
<dbReference type="PANTHER" id="PTHR47894:SF1">
    <property type="entry name" value="HTH-TYPE TRANSCRIPTIONAL REGULATOR VQSM"/>
    <property type="match status" value="1"/>
</dbReference>
<dbReference type="Pfam" id="PF12833">
    <property type="entry name" value="HTH_18"/>
    <property type="match status" value="1"/>
</dbReference>
<evidence type="ECO:0000256" key="2">
    <source>
        <dbReference type="ARBA" id="ARBA00023125"/>
    </source>
</evidence>
<dbReference type="SMART" id="SM00342">
    <property type="entry name" value="HTH_ARAC"/>
    <property type="match status" value="1"/>
</dbReference>
<dbReference type="GeneID" id="79176922"/>
<keyword evidence="2" id="KW-0238">DNA-binding</keyword>